<dbReference type="InterPro" id="IPR011049">
    <property type="entry name" value="Serralysin-like_metalloprot_C"/>
</dbReference>
<dbReference type="InterPro" id="IPR001343">
    <property type="entry name" value="Hemolysn_Ca-bd"/>
</dbReference>
<dbReference type="InterPro" id="IPR018511">
    <property type="entry name" value="Hemolysin-typ_Ca-bd_CS"/>
</dbReference>
<evidence type="ECO:0000313" key="3">
    <source>
        <dbReference type="EMBL" id="NIX75887.1"/>
    </source>
</evidence>
<protein>
    <submittedName>
        <fullName evidence="3">Calcium-binding protein</fullName>
    </submittedName>
</protein>
<dbReference type="SUPFAM" id="SSF51120">
    <property type="entry name" value="beta-Roll"/>
    <property type="match status" value="3"/>
</dbReference>
<evidence type="ECO:0000256" key="1">
    <source>
        <dbReference type="ARBA" id="ARBA00004613"/>
    </source>
</evidence>
<sequence>MATPVLWGSEFLVNTTTIHTQDRPAITALADGRFVVTWTDYSGQIDAVTGIAVRGQILNADGSKAGEEFVISSSSAAEAGAKVSALPDGNFVVVWSDASKYSTENPSDVYGQVFSVTGKPIGAKFFVNTTLNGAQELPQIAAIGTGDFVAVWHDVSAEGEVRAQHFHYTAEGVLTGSGEFSVNSIAADDQTQPIVTGLGGDRYVIAWADKNVDQSRGFVTDIRAQIFDANGKVGAELVLKAGDNVIAAPTISKLANGGFVLSWNDETLDDSGQPNGKVHAQVFNASGVAIGAEIDVSVVTGVGYQDEPHVTVLKDGRFIIARTNHDTDVVGGEDVYGQVFNADGTSSGGAFRINSGSQGPQDQAAFTVLSDGRIAVAWHDDGGYEAGGTGSSIQAQIIDPREAAINIAGTSLNDDYIGTAFADTLSGGDGDDHLRGQAGNDILDGGAGNDTLDGGADADVLKGGAGNDIYYTTAGDQVVEDANAGDDTVVSTVNWQLGGNIENLVLTGTAQYGTGNELANSITGNSGNNVLDGSAGADTLIGGAGDDIYIVDALDTVVEAPGGGIDTVYTSATSVDLAAFPEIENIYSTATGAVLLSGNDAANVLTGGSGADQLNGGGGNDVLRGGLGNDTLNGGPGNDTLDGGLGADIMIGGPGNDVYYVDDAGDQVVELRGGGWDIVYTSVNFALGGNEIELLLATGSANVTLTGNADANTIKGNSGNNVLVGGGGNDTLNGGSGNDKLYGGYGNDWLTGGAGKDIFVFDAKLGTSKTDRKVNFDKIIDFNVKDDSIYLDNKVFTKLGKGSVARPGKLNKDFFTIGDKAKDADDFLIYNNKTGVLLYDKDGSGAGEAVEIAQLAKKLKLTDKDFFVI</sequence>
<name>A0ABX0V7Q9_9HYPH</name>
<organism evidence="3 4">
    <name type="scientific">Microvirga terricola</name>
    <dbReference type="NCBI Taxonomy" id="2719797"/>
    <lineage>
        <taxon>Bacteria</taxon>
        <taxon>Pseudomonadati</taxon>
        <taxon>Pseudomonadota</taxon>
        <taxon>Alphaproteobacteria</taxon>
        <taxon>Hyphomicrobiales</taxon>
        <taxon>Methylobacteriaceae</taxon>
        <taxon>Microvirga</taxon>
    </lineage>
</organism>
<comment type="caution">
    <text evidence="3">The sequence shown here is derived from an EMBL/GenBank/DDBJ whole genome shotgun (WGS) entry which is preliminary data.</text>
</comment>
<dbReference type="PRINTS" id="PR00313">
    <property type="entry name" value="CABNDNGRPT"/>
</dbReference>
<dbReference type="Gene3D" id="2.150.10.10">
    <property type="entry name" value="Serralysin-like metalloprotease, C-terminal"/>
    <property type="match status" value="3"/>
</dbReference>
<proteinExistence type="predicted"/>
<dbReference type="RefSeq" id="WP_167671808.1">
    <property type="nucleotide sequence ID" value="NZ_JAATJS010000002.1"/>
</dbReference>
<keyword evidence="4" id="KW-1185">Reference proteome</keyword>
<dbReference type="EMBL" id="JAATJS010000002">
    <property type="protein sequence ID" value="NIX75887.1"/>
    <property type="molecule type" value="Genomic_DNA"/>
</dbReference>
<dbReference type="PANTHER" id="PTHR38340">
    <property type="entry name" value="S-LAYER PROTEIN"/>
    <property type="match status" value="1"/>
</dbReference>
<evidence type="ECO:0000313" key="4">
    <source>
        <dbReference type="Proteomes" id="UP000707352"/>
    </source>
</evidence>
<dbReference type="PANTHER" id="PTHR38340:SF1">
    <property type="entry name" value="S-LAYER PROTEIN"/>
    <property type="match status" value="1"/>
</dbReference>
<gene>
    <name evidence="3" type="ORF">HB375_04560</name>
</gene>
<evidence type="ECO:0000256" key="2">
    <source>
        <dbReference type="ARBA" id="ARBA00022525"/>
    </source>
</evidence>
<accession>A0ABX0V7Q9</accession>
<keyword evidence="2" id="KW-0964">Secreted</keyword>
<dbReference type="PROSITE" id="PS00330">
    <property type="entry name" value="HEMOLYSIN_CALCIUM"/>
    <property type="match status" value="6"/>
</dbReference>
<dbReference type="Proteomes" id="UP000707352">
    <property type="component" value="Unassembled WGS sequence"/>
</dbReference>
<dbReference type="Pfam" id="PF00353">
    <property type="entry name" value="HemolysinCabind"/>
    <property type="match status" value="4"/>
</dbReference>
<dbReference type="InterPro" id="IPR050557">
    <property type="entry name" value="RTX_toxin/Mannuronan_C5-epim"/>
</dbReference>
<reference evidence="3 4" key="1">
    <citation type="submission" date="2020-03" db="EMBL/GenBank/DDBJ databases">
        <title>The genome sequence of Microvirga sp. c23x22.</title>
        <authorList>
            <person name="Zhang X."/>
        </authorList>
    </citation>
    <scope>NUCLEOTIDE SEQUENCE [LARGE SCALE GENOMIC DNA]</scope>
    <source>
        <strain evidence="4">c23x22</strain>
    </source>
</reference>
<comment type="subcellular location">
    <subcellularLocation>
        <location evidence="1">Secreted</location>
    </subcellularLocation>
</comment>